<dbReference type="Proteomes" id="UP000449906">
    <property type="component" value="Unassembled WGS sequence"/>
</dbReference>
<accession>A0A7J5DQJ6</accession>
<evidence type="ECO:0000313" key="2">
    <source>
        <dbReference type="Proteomes" id="UP000449906"/>
    </source>
</evidence>
<comment type="caution">
    <text evidence="1">The sequence shown here is derived from an EMBL/GenBank/DDBJ whole genome shotgun (WGS) entry which is preliminary data.</text>
</comment>
<dbReference type="RefSeq" id="WP_151583274.1">
    <property type="nucleotide sequence ID" value="NZ_WBVM01000007.1"/>
</dbReference>
<dbReference type="EMBL" id="WBVM01000007">
    <property type="protein sequence ID" value="KAB2806949.1"/>
    <property type="molecule type" value="Genomic_DNA"/>
</dbReference>
<proteinExistence type="predicted"/>
<evidence type="ECO:0000313" key="1">
    <source>
        <dbReference type="EMBL" id="KAB2806949.1"/>
    </source>
</evidence>
<sequence>MATAKKARAASSAGDVPPRKWLPVEDAAAWCGMAPDTLALYARTPGTPIRRKRQHTRGSKHLYNVASLDAWIESWEDA</sequence>
<evidence type="ECO:0008006" key="3">
    <source>
        <dbReference type="Google" id="ProtNLM"/>
    </source>
</evidence>
<name>A0A7J5DQJ6_NOCSI</name>
<protein>
    <recommendedName>
        <fullName evidence="3">Helix-turn-helix domain-containing protein</fullName>
    </recommendedName>
</protein>
<reference evidence="1 2" key="1">
    <citation type="submission" date="2019-09" db="EMBL/GenBank/DDBJ databases">
        <title>Pimelobacter sp. isolated from Paulinella.</title>
        <authorList>
            <person name="Jeong S.E."/>
        </authorList>
    </citation>
    <scope>NUCLEOTIDE SEQUENCE [LARGE SCALE GENOMIC DNA]</scope>
    <source>
        <strain evidence="1 2">Pch-N</strain>
    </source>
</reference>
<organism evidence="1 2">
    <name type="scientific">Nocardioides simplex</name>
    <name type="common">Arthrobacter simplex</name>
    <dbReference type="NCBI Taxonomy" id="2045"/>
    <lineage>
        <taxon>Bacteria</taxon>
        <taxon>Bacillati</taxon>
        <taxon>Actinomycetota</taxon>
        <taxon>Actinomycetes</taxon>
        <taxon>Propionibacteriales</taxon>
        <taxon>Nocardioidaceae</taxon>
        <taxon>Pimelobacter</taxon>
    </lineage>
</organism>
<gene>
    <name evidence="1" type="ORF">F9L07_28365</name>
</gene>
<dbReference type="AlphaFoldDB" id="A0A7J5DQJ6"/>